<keyword evidence="8 9" id="KW-0720">Serine protease</keyword>
<dbReference type="InterPro" id="IPR003137">
    <property type="entry name" value="PA_domain"/>
</dbReference>
<dbReference type="InterPro" id="IPR010259">
    <property type="entry name" value="S8pro/Inhibitor_I9"/>
</dbReference>
<dbReference type="Gene3D" id="3.30.70.80">
    <property type="entry name" value="Peptidase S8 propeptide/proteinase inhibitor I9"/>
    <property type="match status" value="1"/>
</dbReference>
<evidence type="ECO:0000259" key="12">
    <source>
        <dbReference type="Pfam" id="PF02225"/>
    </source>
</evidence>
<accession>A0ABU0JTV4</accession>
<evidence type="ECO:0000259" key="13">
    <source>
        <dbReference type="Pfam" id="PF05922"/>
    </source>
</evidence>
<dbReference type="InterPro" id="IPR036852">
    <property type="entry name" value="Peptidase_S8/S53_dom_sf"/>
</dbReference>
<dbReference type="SUPFAM" id="SSF52743">
    <property type="entry name" value="Subtilisin-like"/>
    <property type="match status" value="1"/>
</dbReference>
<dbReference type="InterPro" id="IPR010435">
    <property type="entry name" value="C5a/SBT2-like_Fn3"/>
</dbReference>
<dbReference type="Pfam" id="PF02225">
    <property type="entry name" value="PA"/>
    <property type="match status" value="1"/>
</dbReference>
<evidence type="ECO:0000259" key="11">
    <source>
        <dbReference type="Pfam" id="PF00082"/>
    </source>
</evidence>
<evidence type="ECO:0000256" key="10">
    <source>
        <dbReference type="RuleBase" id="RU003355"/>
    </source>
</evidence>
<evidence type="ECO:0000256" key="3">
    <source>
        <dbReference type="ARBA" id="ARBA00022525"/>
    </source>
</evidence>
<keyword evidence="5" id="KW-0732">Signal</keyword>
<evidence type="ECO:0000256" key="7">
    <source>
        <dbReference type="ARBA" id="ARBA00022801"/>
    </source>
</evidence>
<keyword evidence="3" id="KW-0964">Secreted</keyword>
<dbReference type="InterPro" id="IPR000209">
    <property type="entry name" value="Peptidase_S8/S53_dom"/>
</dbReference>
<organism evidence="15 16">
    <name type="scientific">Hathewaya limosa</name>
    <name type="common">Clostridium limosum</name>
    <dbReference type="NCBI Taxonomy" id="1536"/>
    <lineage>
        <taxon>Bacteria</taxon>
        <taxon>Bacillati</taxon>
        <taxon>Bacillota</taxon>
        <taxon>Clostridia</taxon>
        <taxon>Eubacteriales</taxon>
        <taxon>Clostridiaceae</taxon>
        <taxon>Hathewaya</taxon>
    </lineage>
</organism>
<dbReference type="InterPro" id="IPR015500">
    <property type="entry name" value="Peptidase_S8_subtilisin-rel"/>
</dbReference>
<dbReference type="InterPro" id="IPR050131">
    <property type="entry name" value="Peptidase_S8_subtilisin-like"/>
</dbReference>
<dbReference type="Proteomes" id="UP001224418">
    <property type="component" value="Unassembled WGS sequence"/>
</dbReference>
<evidence type="ECO:0000256" key="2">
    <source>
        <dbReference type="ARBA" id="ARBA00022512"/>
    </source>
</evidence>
<dbReference type="PROSITE" id="PS51892">
    <property type="entry name" value="SUBTILASE"/>
    <property type="match status" value="1"/>
</dbReference>
<dbReference type="InterPro" id="IPR034216">
    <property type="entry name" value="C5a_Peptidase"/>
</dbReference>
<dbReference type="InterPro" id="IPR023828">
    <property type="entry name" value="Peptidase_S8_Ser-AS"/>
</dbReference>
<dbReference type="RefSeq" id="WP_307356559.1">
    <property type="nucleotide sequence ID" value="NZ_BAAACJ010000015.1"/>
</dbReference>
<keyword evidence="6" id="KW-0677">Repeat</keyword>
<dbReference type="GO" id="GO:0016787">
    <property type="term" value="F:hydrolase activity"/>
    <property type="evidence" value="ECO:0007669"/>
    <property type="project" value="UniProtKB-KW"/>
</dbReference>
<dbReference type="Pfam" id="PF09136">
    <property type="entry name" value="Glucodextran_B"/>
    <property type="match status" value="1"/>
</dbReference>
<protein>
    <submittedName>
        <fullName evidence="15">Lactocepin</fullName>
        <ecNumber evidence="15">3.4.21.96</ecNumber>
    </submittedName>
</protein>
<keyword evidence="2" id="KW-0134">Cell wall</keyword>
<dbReference type="EC" id="3.4.21.96" evidence="15"/>
<feature type="domain" description="C5a peptidase/Subtilisin-like protease SBT2-like Fn3-like" evidence="14">
    <location>
        <begin position="666"/>
        <end position="769"/>
    </location>
</feature>
<dbReference type="Pfam" id="PF06280">
    <property type="entry name" value="fn3_5"/>
    <property type="match status" value="1"/>
</dbReference>
<evidence type="ECO:0000256" key="8">
    <source>
        <dbReference type="ARBA" id="ARBA00022825"/>
    </source>
</evidence>
<evidence type="ECO:0000313" key="16">
    <source>
        <dbReference type="Proteomes" id="UP001224418"/>
    </source>
</evidence>
<dbReference type="EMBL" id="JAUSWN010000021">
    <property type="protein sequence ID" value="MDQ0480529.1"/>
    <property type="molecule type" value="Genomic_DNA"/>
</dbReference>
<dbReference type="Pfam" id="PF05922">
    <property type="entry name" value="Inhibitor_I9"/>
    <property type="match status" value="1"/>
</dbReference>
<dbReference type="InterPro" id="IPR023827">
    <property type="entry name" value="Peptidase_S8_Asp-AS"/>
</dbReference>
<dbReference type="PROSITE" id="PS00138">
    <property type="entry name" value="SUBTILASE_SER"/>
    <property type="match status" value="1"/>
</dbReference>
<dbReference type="PROSITE" id="PS00136">
    <property type="entry name" value="SUBTILASE_ASP"/>
    <property type="match status" value="1"/>
</dbReference>
<keyword evidence="16" id="KW-1185">Reference proteome</keyword>
<dbReference type="InterPro" id="IPR037045">
    <property type="entry name" value="S8pro/Inhibitor_I9_sf"/>
</dbReference>
<evidence type="ECO:0000313" key="15">
    <source>
        <dbReference type="EMBL" id="MDQ0480529.1"/>
    </source>
</evidence>
<dbReference type="Pfam" id="PF00082">
    <property type="entry name" value="Peptidase_S8"/>
    <property type="match status" value="1"/>
</dbReference>
<dbReference type="Gene3D" id="3.50.30.30">
    <property type="match status" value="1"/>
</dbReference>
<feature type="domain" description="Inhibitor I9" evidence="13">
    <location>
        <begin position="87"/>
        <end position="148"/>
    </location>
</feature>
<evidence type="ECO:0000256" key="6">
    <source>
        <dbReference type="ARBA" id="ARBA00022737"/>
    </source>
</evidence>
<gene>
    <name evidence="15" type="ORF">QOZ93_002277</name>
</gene>
<dbReference type="PANTHER" id="PTHR43806:SF11">
    <property type="entry name" value="CEREVISIN-RELATED"/>
    <property type="match status" value="1"/>
</dbReference>
<comment type="caution">
    <text evidence="15">The sequence shown here is derived from an EMBL/GenBank/DDBJ whole genome shotgun (WGS) entry which is preliminary data.</text>
</comment>
<feature type="active site" description="Charge relay system" evidence="9">
    <location>
        <position position="181"/>
    </location>
</feature>
<dbReference type="SUPFAM" id="SSF52025">
    <property type="entry name" value="PA domain"/>
    <property type="match status" value="1"/>
</dbReference>
<keyword evidence="4 9" id="KW-0645">Protease</keyword>
<dbReference type="InterPro" id="IPR013783">
    <property type="entry name" value="Ig-like_fold"/>
</dbReference>
<dbReference type="CDD" id="cd07475">
    <property type="entry name" value="Peptidases_S8_C5a_Peptidase"/>
    <property type="match status" value="1"/>
</dbReference>
<evidence type="ECO:0000256" key="9">
    <source>
        <dbReference type="PROSITE-ProRule" id="PRU01240"/>
    </source>
</evidence>
<evidence type="ECO:0000256" key="1">
    <source>
        <dbReference type="ARBA" id="ARBA00011073"/>
    </source>
</evidence>
<feature type="domain" description="PA" evidence="12">
    <location>
        <begin position="441"/>
        <end position="513"/>
    </location>
</feature>
<dbReference type="CDD" id="cd02133">
    <property type="entry name" value="PA_C5a_like"/>
    <property type="match status" value="1"/>
</dbReference>
<dbReference type="Gene3D" id="2.60.40.10">
    <property type="entry name" value="Immunoglobulins"/>
    <property type="match status" value="2"/>
</dbReference>
<feature type="active site" description="Charge relay system" evidence="9">
    <location>
        <position position="240"/>
    </location>
</feature>
<dbReference type="PANTHER" id="PTHR43806">
    <property type="entry name" value="PEPTIDASE S8"/>
    <property type="match status" value="1"/>
</dbReference>
<keyword evidence="7 9" id="KW-0378">Hydrolase</keyword>
<dbReference type="InterPro" id="IPR046450">
    <property type="entry name" value="PA_dom_sf"/>
</dbReference>
<evidence type="ECO:0000259" key="14">
    <source>
        <dbReference type="Pfam" id="PF06280"/>
    </source>
</evidence>
<dbReference type="Gene3D" id="3.40.50.200">
    <property type="entry name" value="Peptidase S8/S53 domain"/>
    <property type="match status" value="1"/>
</dbReference>
<name>A0ABU0JTV4_HATLI</name>
<dbReference type="Gene3D" id="2.60.40.1710">
    <property type="entry name" value="Subtilisin-like superfamily"/>
    <property type="match status" value="1"/>
</dbReference>
<sequence length="1424" mass="159954">MGKKVKTLITTLALTMFISGNVLNVPLVRAENILGKDELINITRKKALEKELSLTKTNDVSKEEVNNVDMKNYAKKHNNKIRVTIETYDGIFNNRKSVEKKVEKDVHAKVKHEFKNLINGFSTEINQKDLEKIKKIPGVKKIRPVRMYKPTMNYAKELCEVTNVWKECNYKGEGIVISIIDTGIDYTHKDMKLTNPLRAKIKKGDIKPTYPGKFFTNKIPYGYNFADKNQDVVDRTSSLHGIHVAGIAGANGDTKDITENKAIKGVAPEAQLLAMKVFSNNPEKGAEGAFSDDIVAAIEDSVEKGADIINLSLGADGGFVDENDPEQIAIKKATEKGVIVVAAAGNASFSSKKEDGSKVKDVVDTELLDNPGLGKESIQVAASENIKDIKNVIEYCKGGQDYKIPYISSEINPIKIFKPQQEVELIDCGYGRKYKEDKDNIEADDFKEKDLKGKIALIKRGKNHFEQKAKNAQREGAVGVIIYNKDSDEEYVPMLLSDKITIPCVFTTNFYGKELTNLAKENIKIKFTDEIVVLDNLKGEKMAEFSSWGPTPNLDFKPEITAPGGKIFSTINNNKYTTYSGTSMATPYISGSVALIKQALKNDNVNIKDSELSRYIKNNMINTAKVLLDGTIPYSPRCQGGGLVQVDKAIKNRVLITNDEDQNSAVSLREISRIKRFNLTLTNYGDKDTKYTINGNSVYTEQKDKPCEQKIEGAKLSFSRKEVTLKAHSTANIKVKLTIPYKFKKNNFVEGFISFDSKVKGVPSLSVPYIGFYGNWGEPQNIDRPIWENHRFKGSGIASNLFFFNTLIGKTKDDKSEKIVIDPSEIAFSPDGDGFYDHAIPNLCIFRNLKELKVDILDKNKKFLKTCGYKNNVHKSSECSEKGREMLVSLAWDGKIYDKKTGKNIIAPDGQYYMRVTSKAVAKNAKLQSFDMPVKVDATKPDVSIISSDHTDTEKYTLKWTASDKGVGLKKPDKDKIISEPEVYIDGVEVENPNFKEKDRVFSCDLDLEKGTRIISLIVNDNILNTQVIQKEIAVGKKPEGIKDVLLNYNEGSVITNEYMDGDKYLFGGLVSVRVDKVTVNDVEAELNREEKWFSAKVDLKEGPNTLKVKAYNKEGEILFNKKVNIIAHITPPKMDLLTEEKIILSEEKNIYGVINTNKNKLKIKGKVDKKEVEKVSLNYDDITLNDDGTFEKYVELSQGINQVEIVAKTSIGTVNRKNIKVIADYKEEKLKLKLENYDITKNKYELLEPNSFFGAGGSSELKIKVTTNKAIRKIKLNKEDMHEENIMEYTKSIFLKQGINKIMLYVEDNDGNIAADYAVFVYYDSEKPVIRLSSPNIINGKIYTNKNFITLKGDVADNTLGYKFSINGEQILNIEQNADFGLEKSRRSFTKRIKVKNGDFIQLYAKDVCLNETSQVYEVVVGK</sequence>
<evidence type="ECO:0000256" key="5">
    <source>
        <dbReference type="ARBA" id="ARBA00022729"/>
    </source>
</evidence>
<feature type="domain" description="Peptidase S8/S53" evidence="11">
    <location>
        <begin position="172"/>
        <end position="625"/>
    </location>
</feature>
<reference evidence="15 16" key="1">
    <citation type="submission" date="2023-07" db="EMBL/GenBank/DDBJ databases">
        <title>Genomic Encyclopedia of Type Strains, Phase IV (KMG-IV): sequencing the most valuable type-strain genomes for metagenomic binning, comparative biology and taxonomic classification.</title>
        <authorList>
            <person name="Goeker M."/>
        </authorList>
    </citation>
    <scope>NUCLEOTIDE SEQUENCE [LARGE SCALE GENOMIC DNA]</scope>
    <source>
        <strain evidence="15 16">DSM 1400</strain>
    </source>
</reference>
<evidence type="ECO:0000256" key="4">
    <source>
        <dbReference type="ARBA" id="ARBA00022670"/>
    </source>
</evidence>
<proteinExistence type="inferred from homology"/>
<feature type="active site" description="Charge relay system" evidence="9">
    <location>
        <position position="583"/>
    </location>
</feature>
<comment type="similarity">
    <text evidence="1 9 10">Belongs to the peptidase S8 family.</text>
</comment>
<dbReference type="PRINTS" id="PR00723">
    <property type="entry name" value="SUBTILISIN"/>
</dbReference>